<dbReference type="Proteomes" id="UP000011201">
    <property type="component" value="Unassembled WGS sequence"/>
</dbReference>
<keyword evidence="2" id="KW-1185">Reference proteome</keyword>
<comment type="caution">
    <text evidence="1">The sequence shown here is derived from an EMBL/GenBank/DDBJ whole genome shotgun (WGS) entry which is preliminary data.</text>
</comment>
<organism evidence="1 2">
    <name type="scientific">Pseudanabaena biceps PCC 7429</name>
    <dbReference type="NCBI Taxonomy" id="927668"/>
    <lineage>
        <taxon>Bacteria</taxon>
        <taxon>Bacillati</taxon>
        <taxon>Cyanobacteriota</taxon>
        <taxon>Cyanophyceae</taxon>
        <taxon>Pseudanabaenales</taxon>
        <taxon>Pseudanabaenaceae</taxon>
        <taxon>Pseudanabaena</taxon>
    </lineage>
</organism>
<evidence type="ECO:0000313" key="1">
    <source>
        <dbReference type="EMBL" id="ELS30159.1"/>
    </source>
</evidence>
<sequence>MYLFYSAFFSFFSLNSSEVLTGVKVSHSKQQRLVHQVEMPEPIATEWIESMAIDGGKIRIRTSKGEPSVWRDYKAVNLDTEVVGAFFQQNEDLVSWVNQQPLPEIFRAGLRS</sequence>
<name>L8MTN1_9CYAN</name>
<reference evidence="1 2" key="1">
    <citation type="journal article" date="2013" name="Proc. Natl. Acad. Sci. U.S.A.">
        <title>Improving the coverage of the cyanobacterial phylum using diversity-driven genome sequencing.</title>
        <authorList>
            <person name="Shih P.M."/>
            <person name="Wu D."/>
            <person name="Latifi A."/>
            <person name="Axen S.D."/>
            <person name="Fewer D.P."/>
            <person name="Talla E."/>
            <person name="Calteau A."/>
            <person name="Cai F."/>
            <person name="Tandeau de Marsac N."/>
            <person name="Rippka R."/>
            <person name="Herdman M."/>
            <person name="Sivonen K."/>
            <person name="Coursin T."/>
            <person name="Laurent T."/>
            <person name="Goodwin L."/>
            <person name="Nolan M."/>
            <person name="Davenport K.W."/>
            <person name="Han C.S."/>
            <person name="Rubin E.M."/>
            <person name="Eisen J.A."/>
            <person name="Woyke T."/>
            <person name="Gugger M."/>
            <person name="Kerfeld C.A."/>
        </authorList>
    </citation>
    <scope>NUCLEOTIDE SEQUENCE [LARGE SCALE GENOMIC DNA]</scope>
    <source>
        <strain evidence="1 2">PCC 7429</strain>
    </source>
</reference>
<accession>L8MTN1</accession>
<gene>
    <name evidence="1" type="ORF">Pse7429DRAFT_4731</name>
</gene>
<dbReference type="EMBL" id="ALWB01000426">
    <property type="protein sequence ID" value="ELS30159.1"/>
    <property type="molecule type" value="Genomic_DNA"/>
</dbReference>
<proteinExistence type="predicted"/>
<dbReference type="PATRIC" id="fig|927668.3.peg.5343"/>
<dbReference type="AlphaFoldDB" id="L8MTN1"/>
<protein>
    <submittedName>
        <fullName evidence="1">Uncharacterized protein</fullName>
    </submittedName>
</protein>
<evidence type="ECO:0000313" key="2">
    <source>
        <dbReference type="Proteomes" id="UP000011201"/>
    </source>
</evidence>